<gene>
    <name evidence="7" type="ORF">TCE0_044r16467</name>
</gene>
<dbReference type="CDD" id="cd14688">
    <property type="entry name" value="bZIP_YAP"/>
    <property type="match status" value="1"/>
</dbReference>
<evidence type="ECO:0000256" key="2">
    <source>
        <dbReference type="ARBA" id="ARBA00004496"/>
    </source>
</evidence>
<proteinExistence type="inferred from homology"/>
<dbReference type="InterPro" id="IPR023167">
    <property type="entry name" value="Yap1_redox_dom_sf"/>
</dbReference>
<dbReference type="Gene3D" id="1.20.5.170">
    <property type="match status" value="1"/>
</dbReference>
<feature type="region of interest" description="Disordered" evidence="5">
    <location>
        <begin position="488"/>
        <end position="526"/>
    </location>
</feature>
<dbReference type="Gene3D" id="1.10.238.100">
    <property type="entry name" value="YAP1 redox domain. Chain B"/>
    <property type="match status" value="1"/>
</dbReference>
<evidence type="ECO:0000313" key="8">
    <source>
        <dbReference type="Proteomes" id="UP000053095"/>
    </source>
</evidence>
<organism evidence="7 8">
    <name type="scientific">Talaromyces pinophilus</name>
    <name type="common">Penicillium pinophilum</name>
    <dbReference type="NCBI Taxonomy" id="128442"/>
    <lineage>
        <taxon>Eukaryota</taxon>
        <taxon>Fungi</taxon>
        <taxon>Dikarya</taxon>
        <taxon>Ascomycota</taxon>
        <taxon>Pezizomycotina</taxon>
        <taxon>Eurotiomycetes</taxon>
        <taxon>Eurotiomycetidae</taxon>
        <taxon>Eurotiales</taxon>
        <taxon>Trichocomaceae</taxon>
        <taxon>Talaromyces</taxon>
        <taxon>Talaromyces sect. Talaromyces</taxon>
    </lineage>
</organism>
<dbReference type="Proteomes" id="UP000053095">
    <property type="component" value="Unassembled WGS sequence"/>
</dbReference>
<dbReference type="InterPro" id="IPR046347">
    <property type="entry name" value="bZIP_sf"/>
</dbReference>
<dbReference type="GO" id="GO:0001228">
    <property type="term" value="F:DNA-binding transcription activator activity, RNA polymerase II-specific"/>
    <property type="evidence" value="ECO:0007669"/>
    <property type="project" value="TreeGrafter"/>
</dbReference>
<dbReference type="PROSITE" id="PS50217">
    <property type="entry name" value="BZIP"/>
    <property type="match status" value="1"/>
</dbReference>
<dbReference type="InterPro" id="IPR013910">
    <property type="entry name" value="TF_PAP1"/>
</dbReference>
<keyword evidence="3" id="KW-0539">Nucleus</keyword>
<feature type="region of interest" description="Disordered" evidence="5">
    <location>
        <begin position="274"/>
        <end position="374"/>
    </location>
</feature>
<comment type="similarity">
    <text evidence="4">Belongs to the bZIP family. YAP subfamily.</text>
</comment>
<protein>
    <recommendedName>
        <fullName evidence="6">BZIP domain-containing protein</fullName>
    </recommendedName>
</protein>
<sequence length="594" mass="64787">MSDFNSLYQQGLYLSPEQQNLLMAALNSNNAGQKQTENKKDTQNRSRTQSSSNHTTPSNSNGFDPASSSYFESPLLQDAPGSGQLGFGTDESPFLDFDPDVDFDFQGTDQLIGDLPEFDNHESGDKRKSFDGDGDDTSNGKKRRESEDKDKSAKKPGRKPLTSEPTTKRKAQNRAAQRAFRERKEKHLKDLETKVDELEKASQTANQENGLLRAQVERLQVELKEYRKRISWLSGGNGLSTMAAMSNMNSRNLSNLNNNDFYFDFPKFGDLPGKHMFSNGGQNKQKPTTPSTTAVSPTAQVADNGRNSLNSKNLSKAAKANGMTNGPTYQSQASASSAASNTDSPSASSDSQHGQSSSIGTSPEPSLNSPNVGKMGDNSFDFYGNEAATNYGTIDGEKSFCEKLGMACGNINNPMPAVLNKNNDNPQLLGQLQPAAADQSLSFDWLAQQNGGSFDPVLFNDYREPQDAILSQDFGAFFNDAFPLPDLDSPFGDPNDVTSPKDSGAAKKDSAQAGQKQDDEEEVVPGEDKAQIMSCTNIWDRLQSMEKFRNGEIDIDSLCTELRTKARCSEGGVVVYRKDVDDIVGRAGNEMQSH</sequence>
<feature type="domain" description="BZIP" evidence="6">
    <location>
        <begin position="163"/>
        <end position="226"/>
    </location>
</feature>
<evidence type="ECO:0000259" key="6">
    <source>
        <dbReference type="PROSITE" id="PS50217"/>
    </source>
</evidence>
<feature type="region of interest" description="Disordered" evidence="5">
    <location>
        <begin position="26"/>
        <end position="188"/>
    </location>
</feature>
<feature type="compositionally biased region" description="Basic and acidic residues" evidence="5">
    <location>
        <begin position="179"/>
        <end position="188"/>
    </location>
</feature>
<name>A0A478EAU5_TALPI</name>
<dbReference type="GO" id="GO:0000976">
    <property type="term" value="F:transcription cis-regulatory region binding"/>
    <property type="evidence" value="ECO:0007669"/>
    <property type="project" value="InterPro"/>
</dbReference>
<accession>A0A478EAU5</accession>
<dbReference type="InterPro" id="IPR050936">
    <property type="entry name" value="AP-1-like"/>
</dbReference>
<dbReference type="SMART" id="SM00338">
    <property type="entry name" value="BRLZ"/>
    <property type="match status" value="1"/>
</dbReference>
<evidence type="ECO:0000256" key="3">
    <source>
        <dbReference type="ARBA" id="ARBA00023242"/>
    </source>
</evidence>
<dbReference type="PROSITE" id="PS00036">
    <property type="entry name" value="BZIP_BASIC"/>
    <property type="match status" value="1"/>
</dbReference>
<feature type="compositionally biased region" description="Polar residues" evidence="5">
    <location>
        <begin position="359"/>
        <end position="371"/>
    </location>
</feature>
<dbReference type="Pfam" id="PF08601">
    <property type="entry name" value="PAP1"/>
    <property type="match status" value="1"/>
</dbReference>
<evidence type="ECO:0000256" key="4">
    <source>
        <dbReference type="ARBA" id="ARBA00038132"/>
    </source>
</evidence>
<dbReference type="PANTHER" id="PTHR40621:SF6">
    <property type="entry name" value="AP-1-LIKE TRANSCRIPTION FACTOR YAP1-RELATED"/>
    <property type="match status" value="1"/>
</dbReference>
<evidence type="ECO:0000256" key="5">
    <source>
        <dbReference type="SAM" id="MobiDB-lite"/>
    </source>
</evidence>
<dbReference type="Pfam" id="PF00170">
    <property type="entry name" value="bZIP_1"/>
    <property type="match status" value="1"/>
</dbReference>
<dbReference type="GO" id="GO:0090575">
    <property type="term" value="C:RNA polymerase II transcription regulator complex"/>
    <property type="evidence" value="ECO:0007669"/>
    <property type="project" value="TreeGrafter"/>
</dbReference>
<feature type="compositionally biased region" description="Low complexity" evidence="5">
    <location>
        <begin position="48"/>
        <end position="61"/>
    </location>
</feature>
<dbReference type="PANTHER" id="PTHR40621">
    <property type="entry name" value="TRANSCRIPTION FACTOR KAPC-RELATED"/>
    <property type="match status" value="1"/>
</dbReference>
<reference evidence="8" key="1">
    <citation type="journal article" date="2015" name="Genome Announc.">
        <title>Draft genome sequence of Talaromyces cellulolyticus strain Y-94, a source of lignocellulosic biomass-degrading enzymes.</title>
        <authorList>
            <person name="Fujii T."/>
            <person name="Koike H."/>
            <person name="Sawayama S."/>
            <person name="Yano S."/>
            <person name="Inoue H."/>
        </authorList>
    </citation>
    <scope>NUCLEOTIDE SEQUENCE [LARGE SCALE GENOMIC DNA]</scope>
    <source>
        <strain evidence="8">Y-94</strain>
    </source>
</reference>
<dbReference type="AlphaFoldDB" id="A0A478EAU5"/>
<evidence type="ECO:0000256" key="1">
    <source>
        <dbReference type="ARBA" id="ARBA00004123"/>
    </source>
</evidence>
<feature type="compositionally biased region" description="Low complexity" evidence="5">
    <location>
        <begin position="287"/>
        <end position="299"/>
    </location>
</feature>
<dbReference type="SUPFAM" id="SSF57959">
    <property type="entry name" value="Leucine zipper domain"/>
    <property type="match status" value="1"/>
</dbReference>
<dbReference type="FunFam" id="1.20.5.170:FF:000067">
    <property type="entry name" value="BZIP transcription factor"/>
    <property type="match status" value="1"/>
</dbReference>
<feature type="compositionally biased region" description="Basic and acidic residues" evidence="5">
    <location>
        <begin position="144"/>
        <end position="153"/>
    </location>
</feature>
<feature type="compositionally biased region" description="Basic and acidic residues" evidence="5">
    <location>
        <begin position="118"/>
        <end position="131"/>
    </location>
</feature>
<comment type="subcellular location">
    <subcellularLocation>
        <location evidence="2">Cytoplasm</location>
    </subcellularLocation>
    <subcellularLocation>
        <location evidence="1">Nucleus</location>
    </subcellularLocation>
</comment>
<dbReference type="GO" id="GO:0034599">
    <property type="term" value="P:cellular response to oxidative stress"/>
    <property type="evidence" value="ECO:0007669"/>
    <property type="project" value="UniProtKB-ARBA"/>
</dbReference>
<dbReference type="SUPFAM" id="SSF111430">
    <property type="entry name" value="YAP1 redox domain"/>
    <property type="match status" value="1"/>
</dbReference>
<dbReference type="EMBL" id="DF933840">
    <property type="protein sequence ID" value="GAM42461.1"/>
    <property type="molecule type" value="Genomic_DNA"/>
</dbReference>
<evidence type="ECO:0000313" key="7">
    <source>
        <dbReference type="EMBL" id="GAM42461.1"/>
    </source>
</evidence>
<feature type="compositionally biased region" description="Low complexity" evidence="5">
    <location>
        <begin position="330"/>
        <end position="358"/>
    </location>
</feature>
<keyword evidence="8" id="KW-1185">Reference proteome</keyword>
<feature type="compositionally biased region" description="Polar residues" evidence="5">
    <location>
        <begin position="305"/>
        <end position="314"/>
    </location>
</feature>
<dbReference type="GO" id="GO:0005737">
    <property type="term" value="C:cytoplasm"/>
    <property type="evidence" value="ECO:0007669"/>
    <property type="project" value="UniProtKB-SubCell"/>
</dbReference>
<dbReference type="InterPro" id="IPR004827">
    <property type="entry name" value="bZIP"/>
</dbReference>